<dbReference type="AlphaFoldDB" id="A0A3Q3KUT2"/>
<dbReference type="InterPro" id="IPR013783">
    <property type="entry name" value="Ig-like_fold"/>
</dbReference>
<evidence type="ECO:0000313" key="4">
    <source>
        <dbReference type="Ensembl" id="ENSMAMP00000005198.2"/>
    </source>
</evidence>
<evidence type="ECO:0000313" key="5">
    <source>
        <dbReference type="Proteomes" id="UP000261640"/>
    </source>
</evidence>
<evidence type="ECO:0000256" key="3">
    <source>
        <dbReference type="ARBA" id="ARBA00023136"/>
    </source>
</evidence>
<dbReference type="STRING" id="205130.ENSMAMP00000005198"/>
<proteinExistence type="predicted"/>
<dbReference type="PANTHER" id="PTHR11860">
    <property type="entry name" value="POLYMERIC-IMMUNOGLOBULIN RECEPTOR"/>
    <property type="match status" value="1"/>
</dbReference>
<dbReference type="Gene3D" id="2.60.40.10">
    <property type="entry name" value="Immunoglobulins"/>
    <property type="match status" value="1"/>
</dbReference>
<keyword evidence="3" id="KW-0472">Membrane</keyword>
<accession>A0A3Q3KUT2</accession>
<protein>
    <submittedName>
        <fullName evidence="4">Uncharacterized protein</fullName>
    </submittedName>
</protein>
<dbReference type="InterPro" id="IPR036179">
    <property type="entry name" value="Ig-like_dom_sf"/>
</dbReference>
<dbReference type="InterPro" id="IPR050671">
    <property type="entry name" value="CD300_family_receptors"/>
</dbReference>
<reference evidence="4" key="1">
    <citation type="submission" date="2025-08" db="UniProtKB">
        <authorList>
            <consortium name="Ensembl"/>
        </authorList>
    </citation>
    <scope>IDENTIFICATION</scope>
</reference>
<keyword evidence="2" id="KW-0812">Transmembrane</keyword>
<dbReference type="Proteomes" id="UP000261640">
    <property type="component" value="Unplaced"/>
</dbReference>
<organism evidence="4 5">
    <name type="scientific">Mastacembelus armatus</name>
    <name type="common">zig-zag eel</name>
    <dbReference type="NCBI Taxonomy" id="205130"/>
    <lineage>
        <taxon>Eukaryota</taxon>
        <taxon>Metazoa</taxon>
        <taxon>Chordata</taxon>
        <taxon>Craniata</taxon>
        <taxon>Vertebrata</taxon>
        <taxon>Euteleostomi</taxon>
        <taxon>Actinopterygii</taxon>
        <taxon>Neopterygii</taxon>
        <taxon>Teleostei</taxon>
        <taxon>Neoteleostei</taxon>
        <taxon>Acanthomorphata</taxon>
        <taxon>Anabantaria</taxon>
        <taxon>Synbranchiformes</taxon>
        <taxon>Mastacembelidae</taxon>
        <taxon>Mastacembelus</taxon>
    </lineage>
</organism>
<keyword evidence="5" id="KW-1185">Reference proteome</keyword>
<comment type="subcellular location">
    <subcellularLocation>
        <location evidence="1">Membrane</location>
    </subcellularLocation>
</comment>
<dbReference type="GO" id="GO:0005886">
    <property type="term" value="C:plasma membrane"/>
    <property type="evidence" value="ECO:0007669"/>
    <property type="project" value="TreeGrafter"/>
</dbReference>
<evidence type="ECO:0000256" key="2">
    <source>
        <dbReference type="ARBA" id="ARBA00022692"/>
    </source>
</evidence>
<evidence type="ECO:0000256" key="1">
    <source>
        <dbReference type="ARBA" id="ARBA00004370"/>
    </source>
</evidence>
<reference evidence="4" key="2">
    <citation type="submission" date="2025-09" db="UniProtKB">
        <authorList>
            <consortium name="Ensembl"/>
        </authorList>
    </citation>
    <scope>IDENTIFICATION</scope>
</reference>
<dbReference type="PANTHER" id="PTHR11860:SF96">
    <property type="match status" value="1"/>
</dbReference>
<dbReference type="InParanoid" id="A0A3Q3KUT2"/>
<dbReference type="SUPFAM" id="SSF48726">
    <property type="entry name" value="Immunoglobulin"/>
    <property type="match status" value="1"/>
</dbReference>
<name>A0A3Q3KUT2_9TELE</name>
<sequence>MWQLYITIYMQFLSCNPERTYRNKKYWCRGDSRDTCQILVDSDHVGTTGRRSRITDAGRRGLFVKVTDLQFTDSGNYWIGIDKIYADIMTSVNVVITEARLLGQYQPAGGSQFNHGRPERSLYKILCLSLPESGLYSLTKKGEVILEKTSHICHVPSTFRPLPAPNKLLAVIYRPLKH</sequence>
<dbReference type="Ensembl" id="ENSMAMT00000005333.2">
    <property type="protein sequence ID" value="ENSMAMP00000005198.2"/>
    <property type="gene ID" value="ENSMAMG00000003490.2"/>
</dbReference>
<dbReference type="GeneTree" id="ENSGT00990000203957"/>
<dbReference type="GO" id="GO:0004888">
    <property type="term" value="F:transmembrane signaling receptor activity"/>
    <property type="evidence" value="ECO:0007669"/>
    <property type="project" value="TreeGrafter"/>
</dbReference>